<proteinExistence type="predicted"/>
<dbReference type="GO" id="GO:0016810">
    <property type="term" value="F:hydrolase activity, acting on carbon-nitrogen (but not peptide) bonds"/>
    <property type="evidence" value="ECO:0007669"/>
    <property type="project" value="InterPro"/>
</dbReference>
<evidence type="ECO:0000313" key="3">
    <source>
        <dbReference type="Proteomes" id="UP000287601"/>
    </source>
</evidence>
<dbReference type="Gene3D" id="2.30.40.10">
    <property type="entry name" value="Urease, subunit C, domain 1"/>
    <property type="match status" value="1"/>
</dbReference>
<gene>
    <name evidence="2" type="ORF">EQM06_10400</name>
</gene>
<dbReference type="InterPro" id="IPR032466">
    <property type="entry name" value="Metal_Hydrolase"/>
</dbReference>
<dbReference type="SUPFAM" id="SSF51338">
    <property type="entry name" value="Composite domain of metallo-dependent hydrolases"/>
    <property type="match status" value="1"/>
</dbReference>
<keyword evidence="3" id="KW-1185">Reference proteome</keyword>
<dbReference type="CDD" id="cd01309">
    <property type="entry name" value="Met_dep_hydrolase_C"/>
    <property type="match status" value="1"/>
</dbReference>
<dbReference type="RefSeq" id="WP_128746374.1">
    <property type="nucleotide sequence ID" value="NZ_CP035281.1"/>
</dbReference>
<dbReference type="PANTHER" id="PTHR43135">
    <property type="entry name" value="ALPHA-D-RIBOSE 1-METHYLPHOSPHONATE 5-TRIPHOSPHATE DIPHOSPHATASE"/>
    <property type="match status" value="1"/>
</dbReference>
<name>A0A410PXJ3_9FIRM</name>
<dbReference type="InterPro" id="IPR051781">
    <property type="entry name" value="Metallo-dep_Hydrolase"/>
</dbReference>
<dbReference type="OrthoDB" id="9802793at2"/>
<evidence type="ECO:0000313" key="2">
    <source>
        <dbReference type="EMBL" id="QAT43596.1"/>
    </source>
</evidence>
<dbReference type="KEGG" id="amij:EQM06_10400"/>
<accession>A0A410PXJ3</accession>
<feature type="domain" description="Amidohydrolase-related" evidence="1">
    <location>
        <begin position="53"/>
        <end position="383"/>
    </location>
</feature>
<dbReference type="PANTHER" id="PTHR43135:SF3">
    <property type="entry name" value="ALPHA-D-RIBOSE 1-METHYLPHOSPHONATE 5-TRIPHOSPHATE DIPHOSPHATASE"/>
    <property type="match status" value="1"/>
</dbReference>
<dbReference type="SUPFAM" id="SSF51556">
    <property type="entry name" value="Metallo-dependent hydrolases"/>
    <property type="match status" value="1"/>
</dbReference>
<organism evidence="2 3">
    <name type="scientific">Aminipila luticellarii</name>
    <dbReference type="NCBI Taxonomy" id="2507160"/>
    <lineage>
        <taxon>Bacteria</taxon>
        <taxon>Bacillati</taxon>
        <taxon>Bacillota</taxon>
        <taxon>Clostridia</taxon>
        <taxon>Peptostreptococcales</taxon>
        <taxon>Anaerovoracaceae</taxon>
        <taxon>Aminipila</taxon>
    </lineage>
</organism>
<dbReference type="Pfam" id="PF01979">
    <property type="entry name" value="Amidohydro_1"/>
    <property type="match status" value="1"/>
</dbReference>
<protein>
    <submittedName>
        <fullName evidence="2">Amidohydrolase</fullName>
    </submittedName>
</protein>
<dbReference type="InterPro" id="IPR006680">
    <property type="entry name" value="Amidohydro-rel"/>
</dbReference>
<evidence type="ECO:0000259" key="1">
    <source>
        <dbReference type="Pfam" id="PF01979"/>
    </source>
</evidence>
<dbReference type="EMBL" id="CP035281">
    <property type="protein sequence ID" value="QAT43596.1"/>
    <property type="molecule type" value="Genomic_DNA"/>
</dbReference>
<dbReference type="Proteomes" id="UP000287601">
    <property type="component" value="Chromosome"/>
</dbReference>
<sequence>MLLIKNGKILTMTGSVIEPGEVWIKGQKIVDVGKNLKISGEEPVQIIDAKDLWVLPGLIEAHCHIGITEEKKGFEGDDCNEMKDPITPYIRGLDAINPMDSAFHNAVSSGITSVMAGPGSANVVGGQFAFIKTFGRSIDEMAVLQPSAMKVAFGENPKSNYNELEKIPTTRMTIAALLREELYKAKQYQLEKISSQKSGEPFEVDFRKECWLPVLNKKIPLKAHVHRTDDILTAIRIAKEFDLNLTLDHCTEGYLIAELIKESGFPAIIGPGFASRSKIETQNMDFKNAGILSKAGVKVAITTDHPVSRIQYLPICAGYAVKEGLPMEEGLKSITINAAEICRVSDRVGSIEPGKDADIAIFDGNPMNVFTNTIYTIINGKIVYSKEHSDHSEKLL</sequence>
<reference evidence="2 3" key="1">
    <citation type="submission" date="2019-01" db="EMBL/GenBank/DDBJ databases">
        <title>Draft genomes of a novel of Aminipila strains.</title>
        <authorList>
            <person name="Ma S."/>
        </authorList>
    </citation>
    <scope>NUCLEOTIDE SEQUENCE [LARGE SCALE GENOMIC DNA]</scope>
    <source>
        <strain evidence="3">JN-39</strain>
    </source>
</reference>
<dbReference type="Gene3D" id="3.20.20.140">
    <property type="entry name" value="Metal-dependent hydrolases"/>
    <property type="match status" value="1"/>
</dbReference>
<dbReference type="AlphaFoldDB" id="A0A410PXJ3"/>
<dbReference type="InterPro" id="IPR011059">
    <property type="entry name" value="Metal-dep_hydrolase_composite"/>
</dbReference>
<keyword evidence="2" id="KW-0378">Hydrolase</keyword>